<gene>
    <name evidence="1" type="ORF">ACOLOM_LOCUS3390</name>
</gene>
<feature type="non-terminal residue" evidence="1">
    <location>
        <position position="1"/>
    </location>
</feature>
<evidence type="ECO:0000313" key="1">
    <source>
        <dbReference type="EMBL" id="CAG8514948.1"/>
    </source>
</evidence>
<name>A0ACA9LBI4_9GLOM</name>
<evidence type="ECO:0000313" key="2">
    <source>
        <dbReference type="Proteomes" id="UP000789525"/>
    </source>
</evidence>
<comment type="caution">
    <text evidence="1">The sequence shown here is derived from an EMBL/GenBank/DDBJ whole genome shotgun (WGS) entry which is preliminary data.</text>
</comment>
<reference evidence="1" key="1">
    <citation type="submission" date="2021-06" db="EMBL/GenBank/DDBJ databases">
        <authorList>
            <person name="Kallberg Y."/>
            <person name="Tangrot J."/>
            <person name="Rosling A."/>
        </authorList>
    </citation>
    <scope>NUCLEOTIDE SEQUENCE</scope>
    <source>
        <strain evidence="1">CL356</strain>
    </source>
</reference>
<dbReference type="EMBL" id="CAJVPT010005000">
    <property type="protein sequence ID" value="CAG8514948.1"/>
    <property type="molecule type" value="Genomic_DNA"/>
</dbReference>
<sequence length="99" mass="10892">DPRPDYQSARKWKRECDSASASNGSSVYFHNSTFTGDLVQTGSIGGNFKLSSKVQKRNTNYGKSDNVEERASKKKSSTISTDESDLDYPRDQTNASGSD</sequence>
<keyword evidence="2" id="KW-1185">Reference proteome</keyword>
<accession>A0ACA9LBI4</accession>
<protein>
    <submittedName>
        <fullName evidence="1">10551_t:CDS:1</fullName>
    </submittedName>
</protein>
<proteinExistence type="predicted"/>
<organism evidence="1 2">
    <name type="scientific">Acaulospora colombiana</name>
    <dbReference type="NCBI Taxonomy" id="27376"/>
    <lineage>
        <taxon>Eukaryota</taxon>
        <taxon>Fungi</taxon>
        <taxon>Fungi incertae sedis</taxon>
        <taxon>Mucoromycota</taxon>
        <taxon>Glomeromycotina</taxon>
        <taxon>Glomeromycetes</taxon>
        <taxon>Diversisporales</taxon>
        <taxon>Acaulosporaceae</taxon>
        <taxon>Acaulospora</taxon>
    </lineage>
</organism>
<dbReference type="Proteomes" id="UP000789525">
    <property type="component" value="Unassembled WGS sequence"/>
</dbReference>